<dbReference type="InterPro" id="IPR019776">
    <property type="entry name" value="Flagellar_basal_body_rod_CS"/>
</dbReference>
<dbReference type="EMBL" id="BOQE01000001">
    <property type="protein sequence ID" value="GIM45680.1"/>
    <property type="molecule type" value="Genomic_DNA"/>
</dbReference>
<dbReference type="GO" id="GO:0071978">
    <property type="term" value="P:bacterial-type flagellum-dependent swarming motility"/>
    <property type="evidence" value="ECO:0007669"/>
    <property type="project" value="TreeGrafter"/>
</dbReference>
<dbReference type="InterPro" id="IPR010930">
    <property type="entry name" value="Flg_bb/hook_C_dom"/>
</dbReference>
<evidence type="ECO:0000259" key="4">
    <source>
        <dbReference type="Pfam" id="PF06429"/>
    </source>
</evidence>
<reference evidence="5" key="1">
    <citation type="journal article" date="2023" name="Int. J. Syst. Evol. Microbiol.">
        <title>Collibacillus ludicampi gen. nov., sp. nov., a new soil bacterium of the family Alicyclobacillaceae.</title>
        <authorList>
            <person name="Jojima T."/>
            <person name="Ioku Y."/>
            <person name="Fukuta Y."/>
            <person name="Shirasaka N."/>
            <person name="Matsumura Y."/>
            <person name="Mori M."/>
        </authorList>
    </citation>
    <scope>NUCLEOTIDE SEQUENCE</scope>
    <source>
        <strain evidence="5">TP075</strain>
    </source>
</reference>
<dbReference type="GO" id="GO:0009425">
    <property type="term" value="C:bacterial-type flagellum basal body"/>
    <property type="evidence" value="ECO:0007669"/>
    <property type="project" value="UniProtKB-SubCell"/>
</dbReference>
<protein>
    <submittedName>
        <fullName evidence="5">Flagellar hook-basal body complex protein FlhO</fullName>
    </submittedName>
</protein>
<evidence type="ECO:0000313" key="6">
    <source>
        <dbReference type="Proteomes" id="UP001057291"/>
    </source>
</evidence>
<evidence type="ECO:0000256" key="2">
    <source>
        <dbReference type="RuleBase" id="RU362116"/>
    </source>
</evidence>
<dbReference type="PROSITE" id="PS00588">
    <property type="entry name" value="FLAGELLA_BB_ROD"/>
    <property type="match status" value="1"/>
</dbReference>
<sequence length="275" mass="29943">MIRGLMTAASGILANEKQQEIIANNIANAETPGFKSDDGIQGTFEEMLLYRMNDHSASGPVLNTNERVGTLGLGVQILDSRPRFTPGPLRETGKSTDFAIIDDPARGDIHGFFPVLVGDTVQLTRNGSFHQDRDGSLVDSLGNPVLIVDENGQALKQVRVYMEGSALQAIDLTTGQPAVDPVTRQPITNVERRMVVDVDVKQVKQLGNNLYDPGTAALPPSQAQLKRGFVEDSNVDLTQTMVNMMNVLRSYEANTRVVRTLDQTLQKAVNEVGKV</sequence>
<organism evidence="5 6">
    <name type="scientific">Collibacillus ludicampi</name>
    <dbReference type="NCBI Taxonomy" id="2771369"/>
    <lineage>
        <taxon>Bacteria</taxon>
        <taxon>Bacillati</taxon>
        <taxon>Bacillota</taxon>
        <taxon>Bacilli</taxon>
        <taxon>Bacillales</taxon>
        <taxon>Alicyclobacillaceae</taxon>
        <taxon>Collibacillus</taxon>
    </lineage>
</organism>
<keyword evidence="5" id="KW-0969">Cilium</keyword>
<comment type="subcellular location">
    <subcellularLocation>
        <location evidence="2">Bacterial flagellum basal body</location>
    </subcellularLocation>
</comment>
<dbReference type="PANTHER" id="PTHR30435">
    <property type="entry name" value="FLAGELLAR PROTEIN"/>
    <property type="match status" value="1"/>
</dbReference>
<dbReference type="RefSeq" id="WP_282198859.1">
    <property type="nucleotide sequence ID" value="NZ_BOQE01000001.1"/>
</dbReference>
<keyword evidence="2" id="KW-0975">Bacterial flagellum</keyword>
<dbReference type="AlphaFoldDB" id="A0AAV4LCY9"/>
<feature type="domain" description="Flagellar basal-body/hook protein C-terminal" evidence="4">
    <location>
        <begin position="227"/>
        <end position="270"/>
    </location>
</feature>
<keyword evidence="5" id="KW-0966">Cell projection</keyword>
<evidence type="ECO:0000256" key="1">
    <source>
        <dbReference type="ARBA" id="ARBA00009677"/>
    </source>
</evidence>
<keyword evidence="5" id="KW-0282">Flagellum</keyword>
<dbReference type="Proteomes" id="UP001057291">
    <property type="component" value="Unassembled WGS sequence"/>
</dbReference>
<dbReference type="NCBIfam" id="TIGR03506">
    <property type="entry name" value="FlgEFG_subfam"/>
    <property type="match status" value="1"/>
</dbReference>
<evidence type="ECO:0000259" key="3">
    <source>
        <dbReference type="Pfam" id="PF00460"/>
    </source>
</evidence>
<evidence type="ECO:0000313" key="5">
    <source>
        <dbReference type="EMBL" id="GIM45680.1"/>
    </source>
</evidence>
<gene>
    <name evidence="5" type="primary">flhO</name>
    <name evidence="5" type="ORF">DNHGIG_12290</name>
</gene>
<keyword evidence="6" id="KW-1185">Reference proteome</keyword>
<name>A0AAV4LCY9_9BACL</name>
<dbReference type="InterPro" id="IPR020013">
    <property type="entry name" value="Flagellar_FlgE/F/G"/>
</dbReference>
<dbReference type="InterPro" id="IPR001444">
    <property type="entry name" value="Flag_bb_rod_N"/>
</dbReference>
<dbReference type="Pfam" id="PF06429">
    <property type="entry name" value="Flg_bbr_C"/>
    <property type="match status" value="1"/>
</dbReference>
<dbReference type="PANTHER" id="PTHR30435:SF19">
    <property type="entry name" value="FLAGELLAR BASAL-BODY ROD PROTEIN FLGG"/>
    <property type="match status" value="1"/>
</dbReference>
<feature type="domain" description="Flagellar basal body rod protein N-terminal" evidence="3">
    <location>
        <begin position="6"/>
        <end position="35"/>
    </location>
</feature>
<dbReference type="SUPFAM" id="SSF117143">
    <property type="entry name" value="Flagellar hook protein flgE"/>
    <property type="match status" value="1"/>
</dbReference>
<proteinExistence type="inferred from homology"/>
<dbReference type="Pfam" id="PF00460">
    <property type="entry name" value="Flg_bb_rod"/>
    <property type="match status" value="1"/>
</dbReference>
<dbReference type="InterPro" id="IPR037925">
    <property type="entry name" value="FlgE/F/G-like"/>
</dbReference>
<accession>A0AAV4LCY9</accession>
<comment type="caution">
    <text evidence="5">The sequence shown here is derived from an EMBL/GenBank/DDBJ whole genome shotgun (WGS) entry which is preliminary data.</text>
</comment>
<comment type="similarity">
    <text evidence="1 2">Belongs to the flagella basal body rod proteins family.</text>
</comment>